<protein>
    <submittedName>
        <fullName evidence="2">WASH complex subunit 4</fullName>
    </submittedName>
</protein>
<name>S4RDB4_PETMA</name>
<evidence type="ECO:0000259" key="1">
    <source>
        <dbReference type="Pfam" id="PF14745"/>
    </source>
</evidence>
<dbReference type="AlphaFoldDB" id="S4RDB4"/>
<reference evidence="2" key="1">
    <citation type="submission" date="2025-08" db="UniProtKB">
        <authorList>
            <consortium name="Ensembl"/>
        </authorList>
    </citation>
    <scope>IDENTIFICATION</scope>
</reference>
<evidence type="ECO:0000313" key="2">
    <source>
        <dbReference type="Ensembl" id="ENSPMAP00000003196.1"/>
    </source>
</evidence>
<dbReference type="GO" id="GO:0016197">
    <property type="term" value="P:endosomal transport"/>
    <property type="evidence" value="ECO:0007669"/>
    <property type="project" value="TreeGrafter"/>
</dbReference>
<dbReference type="GO" id="GO:0010506">
    <property type="term" value="P:regulation of autophagy"/>
    <property type="evidence" value="ECO:0007669"/>
    <property type="project" value="Ensembl"/>
</dbReference>
<dbReference type="Ensembl" id="ENSPMAT00000003211.1">
    <property type="protein sequence ID" value="ENSPMAP00000003196.1"/>
    <property type="gene ID" value="ENSPMAG00000002928.1"/>
</dbReference>
<dbReference type="Pfam" id="PF14745">
    <property type="entry name" value="WASH-4_N"/>
    <property type="match status" value="1"/>
</dbReference>
<reference evidence="2" key="2">
    <citation type="submission" date="2025-09" db="UniProtKB">
        <authorList>
            <consortium name="Ensembl"/>
        </authorList>
    </citation>
    <scope>IDENTIFICATION</scope>
</reference>
<dbReference type="GeneTree" id="ENSGT00390000002524"/>
<dbReference type="OMA" id="RLAWSFD"/>
<proteinExistence type="predicted"/>
<dbReference type="GO" id="GO:0005768">
    <property type="term" value="C:endosome"/>
    <property type="evidence" value="ECO:0007669"/>
    <property type="project" value="TreeGrafter"/>
</dbReference>
<dbReference type="HOGENOM" id="CLU_540326_0_0_1"/>
<dbReference type="PANTHER" id="PTHR31409:SF0">
    <property type="entry name" value="WASH COMPLEX SUBUNIT 4"/>
    <property type="match status" value="1"/>
</dbReference>
<dbReference type="GO" id="GO:0007032">
    <property type="term" value="P:endosome organization"/>
    <property type="evidence" value="ECO:0007669"/>
    <property type="project" value="TreeGrafter"/>
</dbReference>
<dbReference type="InterPro" id="IPR027307">
    <property type="entry name" value="WASH7"/>
</dbReference>
<feature type="domain" description="WASH complex subunit 4 N-terminal" evidence="1">
    <location>
        <begin position="1"/>
        <end position="487"/>
    </location>
</feature>
<dbReference type="STRING" id="7757.ENSPMAP00000003196"/>
<dbReference type="GO" id="GO:0071203">
    <property type="term" value="C:WASH complex"/>
    <property type="evidence" value="ECO:0007669"/>
    <property type="project" value="InterPro"/>
</dbReference>
<accession>S4RDB4</accession>
<dbReference type="InterPro" id="IPR028191">
    <property type="entry name" value="WASH-4_N"/>
</dbReference>
<organism evidence="2">
    <name type="scientific">Petromyzon marinus</name>
    <name type="common">Sea lamprey</name>
    <dbReference type="NCBI Taxonomy" id="7757"/>
    <lineage>
        <taxon>Eukaryota</taxon>
        <taxon>Metazoa</taxon>
        <taxon>Chordata</taxon>
        <taxon>Craniata</taxon>
        <taxon>Vertebrata</taxon>
        <taxon>Cyclostomata</taxon>
        <taxon>Hyperoartia</taxon>
        <taxon>Petromyzontiformes</taxon>
        <taxon>Petromyzontidae</taxon>
        <taxon>Petromyzon</taxon>
    </lineage>
</organism>
<dbReference type="PANTHER" id="PTHR31409">
    <property type="entry name" value="WASH COMPLEX SUBUNIT 4"/>
    <property type="match status" value="1"/>
</dbReference>
<sequence length="505" mass="57922">YNGLLFYGEGCPEGGMEEGDAQIQMGRMIAFLQELSCFVNRCYEVVMNVVHQMASLYSYSKVFLNRIAILKCTTVYEHLGDLLMVLVTLDEIIENQSTLKDHWTMYKRLLKSVHHNSSRFEVHVDKLRPLEKLLMKLEAQLLDGLILQNCIEQPFDNGTVLVSKNSAFAEEFTQNIRNMFAALESKLVFVRINRVVNSLRVVVLSCVAVLNFQIFRTVDKKFFRSLLDVYKKMPAVTLVANVVWFADKFLLLRVQPADKQLVEKKTLQAVPVQRDAHLQQKAQTLPKDVQSYYLIVSAWMTKMESVMSKGQVSSDLTNRCSLFIQGILYAFNLSNIVRTTMNLHATLQKPMTKTTVKALCRLVELLKAIEFTFHRRTMMVAECVSHITQHLQYQALTAIASAKKRVVSDKKYSERRLDVLSALVLAENALNGPGTKERRLITALALSIGTQMKIFREDELLSLQLVMKKLDLISDLRERLHSLCDCSFLYWHRSVIPIYLDDVFD</sequence>